<dbReference type="GO" id="GO:0005886">
    <property type="term" value="C:plasma membrane"/>
    <property type="evidence" value="ECO:0007669"/>
    <property type="project" value="UniProtKB-SubCell"/>
</dbReference>
<keyword evidence="3" id="KW-0812">Transmembrane</keyword>
<keyword evidence="2 3" id="KW-0472">Membrane</keyword>
<dbReference type="Proteomes" id="UP000030012">
    <property type="component" value="Unassembled WGS sequence"/>
</dbReference>
<keyword evidence="2" id="KW-0813">Transport</keyword>
<sequence>MKHTFSAKNITIVAMFTAITAVLAQISIPLPFTTVPITMQVFAIYLSGIILGRRLGFISQIVYLLLGSIGAPVFAHFSGGMQCVLGPTGGFLIGFPIVTYIIGMIPDKKLSVIKSISLLIISIILLYAMGAIQLSIVTKISLSKAIIIGAVPFIPLDIVKIIVAYVVGIKIRERLEKGNLIKTC</sequence>
<dbReference type="Gene3D" id="1.10.1760.20">
    <property type="match status" value="1"/>
</dbReference>
<comment type="similarity">
    <text evidence="1 2">Belongs to the BioY family.</text>
</comment>
<feature type="transmembrane region" description="Helical" evidence="3">
    <location>
        <begin position="142"/>
        <end position="167"/>
    </location>
</feature>
<evidence type="ECO:0000256" key="3">
    <source>
        <dbReference type="SAM" id="Phobius"/>
    </source>
</evidence>
<proteinExistence type="inferred from homology"/>
<feature type="transmembrane region" description="Helical" evidence="3">
    <location>
        <begin position="61"/>
        <end position="78"/>
    </location>
</feature>
<accession>A0A0A0I365</accession>
<dbReference type="Pfam" id="PF02632">
    <property type="entry name" value="BioY"/>
    <property type="match status" value="1"/>
</dbReference>
<evidence type="ECO:0000256" key="1">
    <source>
        <dbReference type="ARBA" id="ARBA00010692"/>
    </source>
</evidence>
<feature type="transmembrane region" description="Helical" evidence="3">
    <location>
        <begin position="34"/>
        <end position="52"/>
    </location>
</feature>
<organism evidence="4 5">
    <name type="scientific">Clostridium novyi A str. 4552</name>
    <dbReference type="NCBI Taxonomy" id="1444289"/>
    <lineage>
        <taxon>Bacteria</taxon>
        <taxon>Bacillati</taxon>
        <taxon>Bacillota</taxon>
        <taxon>Clostridia</taxon>
        <taxon>Eubacteriales</taxon>
        <taxon>Clostridiaceae</taxon>
        <taxon>Clostridium</taxon>
    </lineage>
</organism>
<reference evidence="4 5" key="1">
    <citation type="submission" date="2014-01" db="EMBL/GenBank/DDBJ databases">
        <title>Plasmidome dynamics in the species complex Clostridium novyi sensu lato converts strains of independent lineages into distinctly different pathogens.</title>
        <authorList>
            <person name="Skarin H."/>
            <person name="Segerman B."/>
        </authorList>
    </citation>
    <scope>NUCLEOTIDE SEQUENCE [LARGE SCALE GENOMIC DNA]</scope>
    <source>
        <strain evidence="4 5">4552</strain>
    </source>
</reference>
<dbReference type="PANTHER" id="PTHR34295:SF1">
    <property type="entry name" value="BIOTIN TRANSPORTER BIOY"/>
    <property type="match status" value="1"/>
</dbReference>
<dbReference type="GO" id="GO:0015225">
    <property type="term" value="F:biotin transmembrane transporter activity"/>
    <property type="evidence" value="ECO:0007669"/>
    <property type="project" value="UniProtKB-UniRule"/>
</dbReference>
<dbReference type="RefSeq" id="WP_039256065.1">
    <property type="nucleotide sequence ID" value="NZ_JENJ01000061.1"/>
</dbReference>
<dbReference type="InterPro" id="IPR003784">
    <property type="entry name" value="BioY"/>
</dbReference>
<dbReference type="OrthoDB" id="9803495at2"/>
<dbReference type="PANTHER" id="PTHR34295">
    <property type="entry name" value="BIOTIN TRANSPORTER BIOY"/>
    <property type="match status" value="1"/>
</dbReference>
<feature type="transmembrane region" description="Helical" evidence="3">
    <location>
        <begin position="84"/>
        <end position="103"/>
    </location>
</feature>
<dbReference type="AlphaFoldDB" id="A0A0A0I365"/>
<protein>
    <recommendedName>
        <fullName evidence="2">Biotin transporter</fullName>
    </recommendedName>
</protein>
<evidence type="ECO:0000313" key="4">
    <source>
        <dbReference type="EMBL" id="KGM94741.1"/>
    </source>
</evidence>
<evidence type="ECO:0000313" key="5">
    <source>
        <dbReference type="Proteomes" id="UP000030012"/>
    </source>
</evidence>
<comment type="caution">
    <text evidence="4">The sequence shown here is derived from an EMBL/GenBank/DDBJ whole genome shotgun (WGS) entry which is preliminary data.</text>
</comment>
<keyword evidence="2" id="KW-1003">Cell membrane</keyword>
<feature type="transmembrane region" description="Helical" evidence="3">
    <location>
        <begin position="115"/>
        <end position="136"/>
    </location>
</feature>
<dbReference type="PIRSF" id="PIRSF016661">
    <property type="entry name" value="BioY"/>
    <property type="match status" value="1"/>
</dbReference>
<dbReference type="EMBL" id="JENJ01000061">
    <property type="protein sequence ID" value="KGM94741.1"/>
    <property type="molecule type" value="Genomic_DNA"/>
</dbReference>
<gene>
    <name evidence="4" type="ORF">Z968_11085</name>
</gene>
<keyword evidence="3" id="KW-1133">Transmembrane helix</keyword>
<comment type="subcellular location">
    <subcellularLocation>
        <location evidence="2">Cell membrane</location>
        <topology evidence="2">Multi-pass membrane protein</topology>
    </subcellularLocation>
</comment>
<name>A0A0A0I365_CLONO</name>
<evidence type="ECO:0000256" key="2">
    <source>
        <dbReference type="PIRNR" id="PIRNR016661"/>
    </source>
</evidence>